<sequence length="295" mass="33166">MKDIIKGAYDLHVHSAPDILPRKFDDLEMAQRIIDSGMAGFAAKSHYFCTAERAKLVNKLYPDCNMVGAISLNSSVGGINPMAVEMAARAGTKIVWFPTCDSKHEQSFVFNDDPNKKLPYWASIVIQLKEDGINYPTYRILDETGKLIDEVYEILDIIAKYDMILATGHLSHEETFALVEEASKRGVEKIIITHVTFPTTFYDIEEQKRLIKYGAYMEHCYTTYSTNKVDFSVMYEQIKAVGTDNVILATDLGQSTALYPDEGLYDFAMKLIEAGIDESDVRDMIVKNPADLLGL</sequence>
<dbReference type="Proteomes" id="UP000187166">
    <property type="component" value="Unassembled WGS sequence"/>
</dbReference>
<reference evidence="1 2" key="1">
    <citation type="journal article" date="2016" name="Appl. Environ. Microbiol.">
        <title>Function and Phylogeny of Bacterial Butyryl Coenzyme A:Acetate Transferases and Their Diversity in the Proximal Colon of Swine.</title>
        <authorList>
            <person name="Trachsel J."/>
            <person name="Bayles D.O."/>
            <person name="Looft T."/>
            <person name="Levine U.Y."/>
            <person name="Allen H.K."/>
        </authorList>
    </citation>
    <scope>NUCLEOTIDE SEQUENCE [LARGE SCALE GENOMIC DNA]</scope>
    <source>
        <strain evidence="1 2">35-6-1</strain>
    </source>
</reference>
<proteinExistence type="predicted"/>
<dbReference type="STRING" id="1465756.BIV18_06730"/>
<dbReference type="EMBL" id="MJIH01000001">
    <property type="protein sequence ID" value="OLR65227.1"/>
    <property type="molecule type" value="Genomic_DNA"/>
</dbReference>
<gene>
    <name evidence="1" type="ORF">BIV18_06730</name>
</gene>
<dbReference type="Gene3D" id="3.20.20.140">
    <property type="entry name" value="Metal-dependent hydrolases"/>
    <property type="match status" value="1"/>
</dbReference>
<evidence type="ECO:0000313" key="1">
    <source>
        <dbReference type="EMBL" id="OLR65227.1"/>
    </source>
</evidence>
<dbReference type="InterPro" id="IPR032466">
    <property type="entry name" value="Metal_Hydrolase"/>
</dbReference>
<keyword evidence="2" id="KW-1185">Reference proteome</keyword>
<dbReference type="SUPFAM" id="SSF51556">
    <property type="entry name" value="Metallo-dependent hydrolases"/>
    <property type="match status" value="1"/>
</dbReference>
<accession>A0A1U7M0X6</accession>
<protein>
    <submittedName>
        <fullName evidence="1">Cytosolic protein</fullName>
    </submittedName>
</protein>
<organism evidence="1 2">
    <name type="scientific">Peptoniphilus porci</name>
    <dbReference type="NCBI Taxonomy" id="2652280"/>
    <lineage>
        <taxon>Bacteria</taxon>
        <taxon>Bacillati</taxon>
        <taxon>Bacillota</taxon>
        <taxon>Tissierellia</taxon>
        <taxon>Tissierellales</taxon>
        <taxon>Peptoniphilaceae</taxon>
        <taxon>Peptoniphilus</taxon>
    </lineage>
</organism>
<dbReference type="Pfam" id="PF19799">
    <property type="entry name" value="DUF6282"/>
    <property type="match status" value="1"/>
</dbReference>
<name>A0A1U7M0X6_9FIRM</name>
<dbReference type="InterPro" id="IPR046249">
    <property type="entry name" value="DUF6282"/>
</dbReference>
<evidence type="ECO:0000313" key="2">
    <source>
        <dbReference type="Proteomes" id="UP000187166"/>
    </source>
</evidence>
<dbReference type="AlphaFoldDB" id="A0A1U7M0X6"/>
<comment type="caution">
    <text evidence="1">The sequence shown here is derived from an EMBL/GenBank/DDBJ whole genome shotgun (WGS) entry which is preliminary data.</text>
</comment>